<keyword evidence="5 7" id="KW-0804">Transcription</keyword>
<gene>
    <name evidence="10" type="ORF">R9X50_00425600</name>
</gene>
<evidence type="ECO:0000259" key="9">
    <source>
        <dbReference type="Pfam" id="PF10744"/>
    </source>
</evidence>
<accession>A0AAQ3RA21</accession>
<comment type="function">
    <text evidence="7">Component of the Mediator complex, a coactivator involved in the regulated transcription of nearly all RNA polymerase II-dependent genes. Mediator functions as a bridge to convey information from gene-specific regulatory proteins to the basal RNA polymerase II transcription machinery. Mediator is recruited to promoters by direct interactions with regulatory proteins and serves as a scaffold for the assembly of a functional preinitiation complex with RNA polymerase II and the general transcription factors.</text>
</comment>
<keyword evidence="4 7" id="KW-0010">Activator</keyword>
<dbReference type="Proteomes" id="UP001303373">
    <property type="component" value="Chromosome 6"/>
</dbReference>
<evidence type="ECO:0000256" key="6">
    <source>
        <dbReference type="ARBA" id="ARBA00023242"/>
    </source>
</evidence>
<evidence type="ECO:0000256" key="1">
    <source>
        <dbReference type="ARBA" id="ARBA00004123"/>
    </source>
</evidence>
<feature type="compositionally biased region" description="Polar residues" evidence="8">
    <location>
        <begin position="77"/>
        <end position="87"/>
    </location>
</feature>
<dbReference type="EMBL" id="CP138585">
    <property type="protein sequence ID" value="WPH01411.1"/>
    <property type="molecule type" value="Genomic_DNA"/>
</dbReference>
<feature type="compositionally biased region" description="Low complexity" evidence="8">
    <location>
        <begin position="51"/>
        <end position="72"/>
    </location>
</feature>
<name>A0AAQ3RA21_9PEZI</name>
<evidence type="ECO:0000256" key="8">
    <source>
        <dbReference type="SAM" id="MobiDB-lite"/>
    </source>
</evidence>
<dbReference type="PANTHER" id="PTHR35041:SF4">
    <property type="entry name" value="MEDIATOR OF RNA POLYMERASE II TRANSCRIPTION SUBUNIT 1"/>
    <property type="match status" value="1"/>
</dbReference>
<dbReference type="AlphaFoldDB" id="A0AAQ3RA21"/>
<comment type="similarity">
    <text evidence="2 7">Belongs to the Mediator complex subunit 1 family.</text>
</comment>
<feature type="domain" description="Mediator complex subunit Med1" evidence="9">
    <location>
        <begin position="166"/>
        <end position="613"/>
    </location>
</feature>
<evidence type="ECO:0000256" key="2">
    <source>
        <dbReference type="ARBA" id="ARBA00006210"/>
    </source>
</evidence>
<feature type="compositionally biased region" description="Low complexity" evidence="8">
    <location>
        <begin position="1"/>
        <end position="15"/>
    </location>
</feature>
<feature type="compositionally biased region" description="Low complexity" evidence="8">
    <location>
        <begin position="34"/>
        <end position="44"/>
    </location>
</feature>
<proteinExistence type="inferred from homology"/>
<reference evidence="10 11" key="1">
    <citation type="submission" date="2023-11" db="EMBL/GenBank/DDBJ databases">
        <title>An acidophilic fungus is an integral part of prey digestion in a carnivorous sundew plant.</title>
        <authorList>
            <person name="Tsai I.J."/>
        </authorList>
    </citation>
    <scope>NUCLEOTIDE SEQUENCE [LARGE SCALE GENOMIC DNA]</scope>
    <source>
        <strain evidence="10">169a</strain>
    </source>
</reference>
<organism evidence="10 11">
    <name type="scientific">Acrodontium crateriforme</name>
    <dbReference type="NCBI Taxonomy" id="150365"/>
    <lineage>
        <taxon>Eukaryota</taxon>
        <taxon>Fungi</taxon>
        <taxon>Dikarya</taxon>
        <taxon>Ascomycota</taxon>
        <taxon>Pezizomycotina</taxon>
        <taxon>Dothideomycetes</taxon>
        <taxon>Dothideomycetidae</taxon>
        <taxon>Mycosphaerellales</taxon>
        <taxon>Teratosphaeriaceae</taxon>
        <taxon>Acrodontium</taxon>
    </lineage>
</organism>
<dbReference type="GO" id="GO:0045944">
    <property type="term" value="P:positive regulation of transcription by RNA polymerase II"/>
    <property type="evidence" value="ECO:0007669"/>
    <property type="project" value="UniProtKB-ARBA"/>
</dbReference>
<evidence type="ECO:0000256" key="3">
    <source>
        <dbReference type="ARBA" id="ARBA00023015"/>
    </source>
</evidence>
<dbReference type="InterPro" id="IPR019680">
    <property type="entry name" value="Mediator_Med1"/>
</dbReference>
<evidence type="ECO:0000256" key="5">
    <source>
        <dbReference type="ARBA" id="ARBA00023163"/>
    </source>
</evidence>
<evidence type="ECO:0000313" key="11">
    <source>
        <dbReference type="Proteomes" id="UP001303373"/>
    </source>
</evidence>
<evidence type="ECO:0000256" key="4">
    <source>
        <dbReference type="ARBA" id="ARBA00023159"/>
    </source>
</evidence>
<dbReference type="GO" id="GO:0003712">
    <property type="term" value="F:transcription coregulator activity"/>
    <property type="evidence" value="ECO:0007669"/>
    <property type="project" value="InterPro"/>
</dbReference>
<evidence type="ECO:0000256" key="7">
    <source>
        <dbReference type="RuleBase" id="RU364059"/>
    </source>
</evidence>
<evidence type="ECO:0000313" key="10">
    <source>
        <dbReference type="EMBL" id="WPH01411.1"/>
    </source>
</evidence>
<feature type="region of interest" description="Disordered" evidence="8">
    <location>
        <begin position="1"/>
        <end position="93"/>
    </location>
</feature>
<dbReference type="GO" id="GO:0016592">
    <property type="term" value="C:mediator complex"/>
    <property type="evidence" value="ECO:0007669"/>
    <property type="project" value="InterPro"/>
</dbReference>
<sequence length="749" mass="80751">MSTPNTSNPSQPSSASKKHGGHVSTPSRLPYTSPAPRSVPSPAATRKDQAGKTPVTQTTTGSSQGSKTLGGTPMMPTLSQTSNNALGTSPGILTGGSASGGGVLSFGTPVGLGVEGITPGGGMMSLTQQGGAAMMPTMSDLGLTASGGFARNEDEERKAKLRHILQKIGQDSHMGRVSEEGIARVARRVGFANDIDAETLTPEERLRKVGNRAISIAGNGIVVDVELKKGDVQGVQVIFDSSNTALAEQRAPEVSNVLMRDLKRKRSDLDPEDDFFTRGPKLDSFAKNMERLARVDRLSLNSVNCFEALSGVYCSLLRLHEAEKKTIRAKGEEGELEVLCKMSGRPKINTDGRLGLWLEYWQDSRPEVGEDTKMDDANGAYTNILETSKELDVHDAPDEGNTFRLHIEAESCMPGMYTPLRVSDLWLPNPLELPPSKSTTETDLNDGTEQKAGIPWQDPPPTMIPPQNSNPDVMAVDGTTSQEKLPELRFVARLDPPIVLPYNSAALVFGAVGLEPPTIFTTSPHYQTLVINPVAALGTPVANETVLHGEQSVVTAHGDEAREVKHKYFVEFTKPEFGVRIEELPFQHPRQLIEILPTLRQWASFGSLLKNVVQNAEDNTANDAATSASQRLTQLSLADLLTPPTTPEGTDDAGTEVSVSITFVTSPLPIIGIEFPGINGQVERVCVQVGINGEISIIIDQSDDKDQIFQNENKGITDARVTRQMAAALELCGNDLGVWIEWLRRRTAS</sequence>
<protein>
    <recommendedName>
        <fullName evidence="7">Mediator of RNA polymerase II transcription subunit 1</fullName>
    </recommendedName>
    <alternativeName>
        <fullName evidence="7">Mediator complex subunit 1</fullName>
    </alternativeName>
</protein>
<keyword evidence="11" id="KW-1185">Reference proteome</keyword>
<comment type="subcellular location">
    <subcellularLocation>
        <location evidence="1 7">Nucleus</location>
    </subcellularLocation>
</comment>
<dbReference type="PANTHER" id="PTHR35041">
    <property type="entry name" value="MEDIATOR OF RNA POLYMERASE II TRANSCRIPTION SUBUNIT 1"/>
    <property type="match status" value="1"/>
</dbReference>
<keyword evidence="6 7" id="KW-0539">Nucleus</keyword>
<keyword evidence="3 7" id="KW-0805">Transcription regulation</keyword>
<dbReference type="Pfam" id="PF10744">
    <property type="entry name" value="Med1"/>
    <property type="match status" value="1"/>
</dbReference>